<dbReference type="AlphaFoldDB" id="A0A2W5Z814"/>
<dbReference type="GO" id="GO:0140662">
    <property type="term" value="F:ATP-dependent protein folding chaperone"/>
    <property type="evidence" value="ECO:0007669"/>
    <property type="project" value="InterPro"/>
</dbReference>
<evidence type="ECO:0000256" key="4">
    <source>
        <dbReference type="RuleBase" id="RU000419"/>
    </source>
</evidence>
<name>A0A2W5Z814_9BACT</name>
<gene>
    <name evidence="5" type="primary">groEL</name>
    <name evidence="5" type="ORF">DLM65_05785</name>
</gene>
<protein>
    <recommendedName>
        <fullName evidence="4">60 kDa chaperonin</fullName>
    </recommendedName>
</protein>
<comment type="similarity">
    <text evidence="1 3">Belongs to the chaperonin (HSP60) family.</text>
</comment>
<proteinExistence type="inferred from homology"/>
<feature type="non-terminal residue" evidence="5">
    <location>
        <position position="209"/>
    </location>
</feature>
<comment type="subunit">
    <text evidence="4">Forms a cylinder of 14 subunits composed of two heptameric rings stacked back-to-back. Interacts with the co-chaperonin GroES.</text>
</comment>
<organism evidence="5 6">
    <name type="scientific">Candidatus Aeolococcus gillhamiae</name>
    <dbReference type="NCBI Taxonomy" id="3127015"/>
    <lineage>
        <taxon>Bacteria</taxon>
        <taxon>Bacillati</taxon>
        <taxon>Candidatus Dormiibacterota</taxon>
        <taxon>Candidatus Dormibacteria</taxon>
        <taxon>Candidatus Aeolococcales</taxon>
        <taxon>Candidatus Aeolococcaceae</taxon>
        <taxon>Candidatus Aeolococcus</taxon>
    </lineage>
</organism>
<dbReference type="InterPro" id="IPR027410">
    <property type="entry name" value="TCP-1-like_intermed_sf"/>
</dbReference>
<dbReference type="InterPro" id="IPR027413">
    <property type="entry name" value="GROEL-like_equatorial_sf"/>
</dbReference>
<evidence type="ECO:0000256" key="3">
    <source>
        <dbReference type="RuleBase" id="RU000418"/>
    </source>
</evidence>
<dbReference type="Gene3D" id="3.50.7.10">
    <property type="entry name" value="GroEL"/>
    <property type="match status" value="1"/>
</dbReference>
<dbReference type="PANTHER" id="PTHR45633">
    <property type="entry name" value="60 KDA HEAT SHOCK PROTEIN, MITOCHONDRIAL"/>
    <property type="match status" value="1"/>
</dbReference>
<dbReference type="SUPFAM" id="SSF48592">
    <property type="entry name" value="GroEL equatorial domain-like"/>
    <property type="match status" value="1"/>
</dbReference>
<evidence type="ECO:0000313" key="5">
    <source>
        <dbReference type="EMBL" id="PZR81482.1"/>
    </source>
</evidence>
<dbReference type="EMBL" id="QHBU01000110">
    <property type="protein sequence ID" value="PZR81482.1"/>
    <property type="molecule type" value="Genomic_DNA"/>
</dbReference>
<dbReference type="GO" id="GO:0042026">
    <property type="term" value="P:protein refolding"/>
    <property type="evidence" value="ECO:0007669"/>
    <property type="project" value="InterPro"/>
</dbReference>
<comment type="function">
    <text evidence="4">Together with its co-chaperonin GroES, plays an essential role in assisting protein folding. The GroEL-GroES system forms a nano-cage that allows encapsulation of the non-native substrate proteins and provides a physical environment optimized to promote and accelerate protein folding.</text>
</comment>
<comment type="caution">
    <text evidence="5">The sequence shown here is derived from an EMBL/GenBank/DDBJ whole genome shotgun (WGS) entry which is preliminary data.</text>
</comment>
<evidence type="ECO:0000256" key="1">
    <source>
        <dbReference type="ARBA" id="ARBA00006607"/>
    </source>
</evidence>
<evidence type="ECO:0000313" key="6">
    <source>
        <dbReference type="Proteomes" id="UP000248724"/>
    </source>
</evidence>
<reference evidence="5 6" key="1">
    <citation type="journal article" date="2017" name="Nature">
        <title>Atmospheric trace gases support primary production in Antarctic desert surface soil.</title>
        <authorList>
            <person name="Ji M."/>
            <person name="Greening C."/>
            <person name="Vanwonterghem I."/>
            <person name="Carere C.R."/>
            <person name="Bay S.K."/>
            <person name="Steen J.A."/>
            <person name="Montgomery K."/>
            <person name="Lines T."/>
            <person name="Beardall J."/>
            <person name="van Dorst J."/>
            <person name="Snape I."/>
            <person name="Stott M.B."/>
            <person name="Hugenholtz P."/>
            <person name="Ferrari B.C."/>
        </authorList>
    </citation>
    <scope>NUCLEOTIDE SEQUENCE [LARGE SCALE GENOMIC DNA]</scope>
    <source>
        <strain evidence="5">RRmetagenome_bin12</strain>
    </source>
</reference>
<dbReference type="Pfam" id="PF00118">
    <property type="entry name" value="Cpn60_TCP1"/>
    <property type="match status" value="1"/>
</dbReference>
<sequence length="209" mass="22185">MTAKQLRFSNDARDALHRGVDAVADAVSVTLGPRGRNVVIDKRFGAPLIINDGVTIARDLEFKDHFENMGAQLLKEIAVKTNDIAGDGTTTATVLGRALINEGLRNLAAGASPTELRRGMNAAADAVITAVRAQSHEVAGNEDLQRVASISSGDEGIGTMIAEAFERVGREGVVTVEEGSGIDTEVDVVEGMQFDRGYVSPYFITNAEK</sequence>
<dbReference type="Gene3D" id="1.10.560.10">
    <property type="entry name" value="GroEL-like equatorial domain"/>
    <property type="match status" value="1"/>
</dbReference>
<dbReference type="InterPro" id="IPR002423">
    <property type="entry name" value="Cpn60/GroEL/TCP-1"/>
</dbReference>
<dbReference type="GO" id="GO:0005524">
    <property type="term" value="F:ATP binding"/>
    <property type="evidence" value="ECO:0007669"/>
    <property type="project" value="InterPro"/>
</dbReference>
<keyword evidence="2" id="KW-0143">Chaperone</keyword>
<dbReference type="PRINTS" id="PR00298">
    <property type="entry name" value="CHAPERONIN60"/>
</dbReference>
<accession>A0A2W5Z814</accession>
<dbReference type="InterPro" id="IPR001844">
    <property type="entry name" value="Cpn60/GroEL"/>
</dbReference>
<dbReference type="Proteomes" id="UP000248724">
    <property type="component" value="Unassembled WGS sequence"/>
</dbReference>
<dbReference type="InterPro" id="IPR027409">
    <property type="entry name" value="GroEL-like_apical_dom_sf"/>
</dbReference>
<dbReference type="Gene3D" id="3.30.260.10">
    <property type="entry name" value="TCP-1-like chaperonin intermediate domain"/>
    <property type="match status" value="1"/>
</dbReference>
<evidence type="ECO:0000256" key="2">
    <source>
        <dbReference type="ARBA" id="ARBA00023186"/>
    </source>
</evidence>